<reference evidence="1 2" key="1">
    <citation type="journal article" date="2014" name="Science">
        <title>Plant genetics. Early allopolyploid evolution in the post-Neolithic Brassica napus oilseed genome.</title>
        <authorList>
            <person name="Chalhoub B."/>
            <person name="Denoeud F."/>
            <person name="Liu S."/>
            <person name="Parkin I.A."/>
            <person name="Tang H."/>
            <person name="Wang X."/>
            <person name="Chiquet J."/>
            <person name="Belcram H."/>
            <person name="Tong C."/>
            <person name="Samans B."/>
            <person name="Correa M."/>
            <person name="Da Silva C."/>
            <person name="Just J."/>
            <person name="Falentin C."/>
            <person name="Koh C.S."/>
            <person name="Le Clainche I."/>
            <person name="Bernard M."/>
            <person name="Bento P."/>
            <person name="Noel B."/>
            <person name="Labadie K."/>
            <person name="Alberti A."/>
            <person name="Charles M."/>
            <person name="Arnaud D."/>
            <person name="Guo H."/>
            <person name="Daviaud C."/>
            <person name="Alamery S."/>
            <person name="Jabbari K."/>
            <person name="Zhao M."/>
            <person name="Edger P.P."/>
            <person name="Chelaifa H."/>
            <person name="Tack D."/>
            <person name="Lassalle G."/>
            <person name="Mestiri I."/>
            <person name="Schnel N."/>
            <person name="Le Paslier M.C."/>
            <person name="Fan G."/>
            <person name="Renault V."/>
            <person name="Bayer P.E."/>
            <person name="Golicz A.A."/>
            <person name="Manoli S."/>
            <person name="Lee T.H."/>
            <person name="Thi V.H."/>
            <person name="Chalabi S."/>
            <person name="Hu Q."/>
            <person name="Fan C."/>
            <person name="Tollenaere R."/>
            <person name="Lu Y."/>
            <person name="Battail C."/>
            <person name="Shen J."/>
            <person name="Sidebottom C.H."/>
            <person name="Wang X."/>
            <person name="Canaguier A."/>
            <person name="Chauveau A."/>
            <person name="Berard A."/>
            <person name="Deniot G."/>
            <person name="Guan M."/>
            <person name="Liu Z."/>
            <person name="Sun F."/>
            <person name="Lim Y.P."/>
            <person name="Lyons E."/>
            <person name="Town C.D."/>
            <person name="Bancroft I."/>
            <person name="Wang X."/>
            <person name="Meng J."/>
            <person name="Ma J."/>
            <person name="Pires J.C."/>
            <person name="King G.J."/>
            <person name="Brunel D."/>
            <person name="Delourme R."/>
            <person name="Renard M."/>
            <person name="Aury J.M."/>
            <person name="Adams K.L."/>
            <person name="Batley J."/>
            <person name="Snowdon R.J."/>
            <person name="Tost J."/>
            <person name="Edwards D."/>
            <person name="Zhou Y."/>
            <person name="Hua W."/>
            <person name="Sharpe A.G."/>
            <person name="Paterson A.H."/>
            <person name="Guan C."/>
            <person name="Wincker P."/>
        </authorList>
    </citation>
    <scope>NUCLEOTIDE SEQUENCE [LARGE SCALE GENOMIC DNA]</scope>
    <source>
        <strain evidence="2">cv. Darmor-bzh</strain>
    </source>
</reference>
<evidence type="ECO:0000313" key="1">
    <source>
        <dbReference type="EMBL" id="CDY46018.1"/>
    </source>
</evidence>
<dbReference type="Proteomes" id="UP000028999">
    <property type="component" value="Unassembled WGS sequence"/>
</dbReference>
<protein>
    <submittedName>
        <fullName evidence="1">BnaA02g17080D protein</fullName>
    </submittedName>
</protein>
<organism evidence="1 2">
    <name type="scientific">Brassica napus</name>
    <name type="common">Rape</name>
    <dbReference type="NCBI Taxonomy" id="3708"/>
    <lineage>
        <taxon>Eukaryota</taxon>
        <taxon>Viridiplantae</taxon>
        <taxon>Streptophyta</taxon>
        <taxon>Embryophyta</taxon>
        <taxon>Tracheophyta</taxon>
        <taxon>Spermatophyta</taxon>
        <taxon>Magnoliopsida</taxon>
        <taxon>eudicotyledons</taxon>
        <taxon>Gunneridae</taxon>
        <taxon>Pentapetalae</taxon>
        <taxon>rosids</taxon>
        <taxon>malvids</taxon>
        <taxon>Brassicales</taxon>
        <taxon>Brassicaceae</taxon>
        <taxon>Brassiceae</taxon>
        <taxon>Brassica</taxon>
    </lineage>
</organism>
<evidence type="ECO:0000313" key="2">
    <source>
        <dbReference type="Proteomes" id="UP000028999"/>
    </source>
</evidence>
<name>A0A078IA34_BRANA</name>
<keyword evidence="2" id="KW-1185">Reference proteome</keyword>
<gene>
    <name evidence="1" type="primary">BnaA02g17080D</name>
    <name evidence="1" type="ORF">GSBRNA2T00083134001</name>
</gene>
<dbReference type="Gramene" id="CDY46018">
    <property type="protein sequence ID" value="CDY46018"/>
    <property type="gene ID" value="GSBRNA2T00083134001"/>
</dbReference>
<proteinExistence type="predicted"/>
<dbReference type="EMBL" id="LK032646">
    <property type="protein sequence ID" value="CDY46018.1"/>
    <property type="molecule type" value="Genomic_DNA"/>
</dbReference>
<dbReference type="PaxDb" id="3708-A0A078IA34"/>
<accession>A0A078IA34</accession>
<sequence length="20" mass="2140">MLILHKAKKSICSCSVYAGS</sequence>
<dbReference type="AlphaFoldDB" id="A0A078IA34"/>